<keyword evidence="7" id="KW-0547">Nucleotide-binding</keyword>
<accession>A0ABS1APX8</accession>
<evidence type="ECO:0000256" key="11">
    <source>
        <dbReference type="ARBA" id="ARBA00023136"/>
    </source>
</evidence>
<organism evidence="17 18">
    <name type="scientific">Burkholderia vietnamiensis</name>
    <dbReference type="NCBI Taxonomy" id="60552"/>
    <lineage>
        <taxon>Bacteria</taxon>
        <taxon>Pseudomonadati</taxon>
        <taxon>Pseudomonadota</taxon>
        <taxon>Betaproteobacteria</taxon>
        <taxon>Burkholderiales</taxon>
        <taxon>Burkholderiaceae</taxon>
        <taxon>Burkholderia</taxon>
        <taxon>Burkholderia cepacia complex</taxon>
    </lineage>
</organism>
<dbReference type="InterPro" id="IPR036641">
    <property type="entry name" value="HPT_dom_sf"/>
</dbReference>
<dbReference type="EC" id="2.7.13.3" evidence="3"/>
<protein>
    <recommendedName>
        <fullName evidence="3">histidine kinase</fullName>
        <ecNumber evidence="3">2.7.13.3</ecNumber>
    </recommendedName>
</protein>
<dbReference type="CDD" id="cd16922">
    <property type="entry name" value="HATPase_EvgS-ArcB-TorS-like"/>
    <property type="match status" value="1"/>
</dbReference>
<feature type="compositionally biased region" description="Low complexity" evidence="13">
    <location>
        <begin position="836"/>
        <end position="851"/>
    </location>
</feature>
<comment type="catalytic activity">
    <reaction evidence="1">
        <text>ATP + protein L-histidine = ADP + protein N-phospho-L-histidine.</text>
        <dbReference type="EC" id="2.7.13.3"/>
    </reaction>
</comment>
<evidence type="ECO:0000256" key="2">
    <source>
        <dbReference type="ARBA" id="ARBA00004651"/>
    </source>
</evidence>
<evidence type="ECO:0000259" key="16">
    <source>
        <dbReference type="PROSITE" id="PS50110"/>
    </source>
</evidence>
<evidence type="ECO:0000256" key="5">
    <source>
        <dbReference type="ARBA" id="ARBA00022553"/>
    </source>
</evidence>
<feature type="transmembrane region" description="Helical" evidence="14">
    <location>
        <begin position="31"/>
        <end position="51"/>
    </location>
</feature>
<evidence type="ECO:0000256" key="1">
    <source>
        <dbReference type="ARBA" id="ARBA00000085"/>
    </source>
</evidence>
<comment type="subcellular location">
    <subcellularLocation>
        <location evidence="2">Cell membrane</location>
        <topology evidence="2">Multi-pass membrane protein</topology>
    </subcellularLocation>
</comment>
<gene>
    <name evidence="17" type="ORF">I5589_03675</name>
</gene>
<evidence type="ECO:0000256" key="14">
    <source>
        <dbReference type="SAM" id="Phobius"/>
    </source>
</evidence>
<keyword evidence="10" id="KW-0902">Two-component regulatory system</keyword>
<proteinExistence type="predicted"/>
<evidence type="ECO:0000256" key="8">
    <source>
        <dbReference type="ARBA" id="ARBA00022840"/>
    </source>
</evidence>
<feature type="domain" description="Response regulatory" evidence="16">
    <location>
        <begin position="889"/>
        <end position="1003"/>
    </location>
</feature>
<keyword evidence="6 14" id="KW-0812">Transmembrane</keyword>
<keyword evidence="8" id="KW-0067">ATP-binding</keyword>
<dbReference type="Proteomes" id="UP000808215">
    <property type="component" value="Unassembled WGS sequence"/>
</dbReference>
<dbReference type="EMBL" id="JADVKH010000005">
    <property type="protein sequence ID" value="MBJ9686176.1"/>
    <property type="molecule type" value="Genomic_DNA"/>
</dbReference>
<dbReference type="CDD" id="cd00082">
    <property type="entry name" value="HisKA"/>
    <property type="match status" value="1"/>
</dbReference>
<evidence type="ECO:0000256" key="12">
    <source>
        <dbReference type="PROSITE-ProRule" id="PRU00169"/>
    </source>
</evidence>
<evidence type="ECO:0000256" key="9">
    <source>
        <dbReference type="ARBA" id="ARBA00022989"/>
    </source>
</evidence>
<feature type="region of interest" description="Disordered" evidence="13">
    <location>
        <begin position="1009"/>
        <end position="1028"/>
    </location>
</feature>
<dbReference type="InterPro" id="IPR011006">
    <property type="entry name" value="CheY-like_superfamily"/>
</dbReference>
<keyword evidence="4" id="KW-1003">Cell membrane</keyword>
<dbReference type="Gene3D" id="3.30.565.10">
    <property type="entry name" value="Histidine kinase-like ATPase, C-terminal domain"/>
    <property type="match status" value="1"/>
</dbReference>
<feature type="modified residue" description="4-aspartylphosphate" evidence="12">
    <location>
        <position position="938"/>
    </location>
</feature>
<sequence>MPAELKRIASQVANAGRKPFEPGRARRYQQLLLYGGGFAVTLFILMCALLVTRLDVQDYRAQARLTFLYRKAQFSRTLEMADMVLATYGGRIEQLWNQGARPSADALAQFSAAGGVLGASNGDGSETLLALARLTPDRPAPSYARYLGALFGLVRQDDRSGHVLPPALVSGGEPLGGYLIGLDAPFLAVLGTELVPRAHTLEPGTDLHTLIDGLMPTGIARQKTLMQSRPFVFDRRLDPLSGRVVMRFARRLDDAAGRPFGWLVINGLHRVDDVMAPRSDDEDVAIVDARHDIVFGRERDRSMIERALHDARAPLGDHVAVRRVGARFVVYDRLPGTGLVMMTSFSWRSMVREMRVGLGITFGAALLGIVLLWSAIVLFDRRALRPAHRRAIRLIESEAFNRTLARHAPAGLLLLSAADGETMVHNDAVRAYDGGAGGQRLGKRIWQAYLERAAASDGRLDVMQHELAVEQADHGKVYLALQVVRTMFHGVDVLLCTLTDVTARKLTEDKLKEARTAAEDANKAKSTFLATMSHEIRTPLNAIVGNLELMARAQLPLAERRRLQTVMSSSDALLHTINDVLDLSKAESNQMALEAVPFDLRAVLHEVAAIFRALADAKHLRLECVIAAGLGDGYVGDPARVRQIVSNLVSNAIKFTEHGSVTVEAQPAAVPRRGVEIVVRDTGIGIEPDSMPTLFDVYVQTDASIYRRFGGTGLGLPLCRRLARLMGGDVTVESRPGAGAVFTASLPLADAPLRGRAAVDARASGAKGAGARRAEVAGAEATEAEVTGADAARVDGTGADGTGATGTEAEAADAKATGTEAPGASGTEANRTGPDAMAAATRAAATRMNATSRPAATPKPTETHTPTSALSPAQPPAPESSADGETPLRVLVAEDHPASRALLRDQLDALHCDATLVSNGIEAMRAFFAQPFDVVLTDLGMPELDGFALANCLREQGAKVPVIAMTAHATDEDRRRCAQAGAVEVVLKPLSIDALDAVLTRHARRAAAARSSTGDSADSGDRPIPPMTDEIRENLRTATLLSLALIDDALPRGDVERIRVELHSMRGGFALAGDIVAGAACAHAERIFSQGRTAALRAAWPACRAAIERSAERLRAAGSGAGSEPA</sequence>
<dbReference type="Pfam" id="PF00072">
    <property type="entry name" value="Response_reg"/>
    <property type="match status" value="1"/>
</dbReference>
<dbReference type="PRINTS" id="PR00344">
    <property type="entry name" value="BCTRLSENSOR"/>
</dbReference>
<evidence type="ECO:0000256" key="13">
    <source>
        <dbReference type="SAM" id="MobiDB-lite"/>
    </source>
</evidence>
<feature type="transmembrane region" description="Helical" evidence="14">
    <location>
        <begin position="356"/>
        <end position="379"/>
    </location>
</feature>
<dbReference type="SMART" id="SM00388">
    <property type="entry name" value="HisKA"/>
    <property type="match status" value="1"/>
</dbReference>
<dbReference type="SUPFAM" id="SSF47384">
    <property type="entry name" value="Homodimeric domain of signal transducing histidine kinase"/>
    <property type="match status" value="1"/>
</dbReference>
<evidence type="ECO:0000256" key="3">
    <source>
        <dbReference type="ARBA" id="ARBA00012438"/>
    </source>
</evidence>
<evidence type="ECO:0000256" key="10">
    <source>
        <dbReference type="ARBA" id="ARBA00023012"/>
    </source>
</evidence>
<dbReference type="Gene3D" id="3.40.50.2300">
    <property type="match status" value="1"/>
</dbReference>
<reference evidence="17 18" key="1">
    <citation type="submission" date="2020-11" db="EMBL/GenBank/DDBJ databases">
        <title>Enhanced detection system for hospital associated transmission using whole genome sequencing surveillance.</title>
        <authorList>
            <person name="Harrison L.H."/>
            <person name="Van Tyne D."/>
            <person name="Marsh J.W."/>
            <person name="Griffith M.P."/>
            <person name="Snyder D.J."/>
            <person name="Cooper V.S."/>
            <person name="Mustapha M."/>
        </authorList>
    </citation>
    <scope>NUCLEOTIDE SEQUENCE [LARGE SCALE GENOMIC DNA]</scope>
    <source>
        <strain evidence="17 18">BC00020</strain>
    </source>
</reference>
<dbReference type="SMART" id="SM00387">
    <property type="entry name" value="HATPase_c"/>
    <property type="match status" value="1"/>
</dbReference>
<dbReference type="Pfam" id="PF00512">
    <property type="entry name" value="HisKA"/>
    <property type="match status" value="1"/>
</dbReference>
<evidence type="ECO:0000256" key="7">
    <source>
        <dbReference type="ARBA" id="ARBA00022741"/>
    </source>
</evidence>
<dbReference type="PANTHER" id="PTHR45339">
    <property type="entry name" value="HYBRID SIGNAL TRANSDUCTION HISTIDINE KINASE J"/>
    <property type="match status" value="1"/>
</dbReference>
<dbReference type="InterPro" id="IPR036097">
    <property type="entry name" value="HisK_dim/P_sf"/>
</dbReference>
<evidence type="ECO:0000313" key="17">
    <source>
        <dbReference type="EMBL" id="MBJ9686176.1"/>
    </source>
</evidence>
<feature type="compositionally biased region" description="Low complexity" evidence="13">
    <location>
        <begin position="763"/>
        <end position="797"/>
    </location>
</feature>
<feature type="compositionally biased region" description="Low complexity" evidence="13">
    <location>
        <begin position="805"/>
        <end position="821"/>
    </location>
</feature>
<dbReference type="InterPro" id="IPR005467">
    <property type="entry name" value="His_kinase_dom"/>
</dbReference>
<comment type="caution">
    <text evidence="17">The sequence shown here is derived from an EMBL/GenBank/DDBJ whole genome shotgun (WGS) entry which is preliminary data.</text>
</comment>
<dbReference type="InterPro" id="IPR003594">
    <property type="entry name" value="HATPase_dom"/>
</dbReference>
<dbReference type="PANTHER" id="PTHR45339:SF1">
    <property type="entry name" value="HYBRID SIGNAL TRANSDUCTION HISTIDINE KINASE J"/>
    <property type="match status" value="1"/>
</dbReference>
<feature type="region of interest" description="Disordered" evidence="13">
    <location>
        <begin position="763"/>
        <end position="884"/>
    </location>
</feature>
<evidence type="ECO:0000313" key="18">
    <source>
        <dbReference type="Proteomes" id="UP000808215"/>
    </source>
</evidence>
<keyword evidence="9 14" id="KW-1133">Transmembrane helix</keyword>
<keyword evidence="5 12" id="KW-0597">Phosphoprotein</keyword>
<evidence type="ECO:0000256" key="4">
    <source>
        <dbReference type="ARBA" id="ARBA00022475"/>
    </source>
</evidence>
<dbReference type="RefSeq" id="WP_059568007.1">
    <property type="nucleotide sequence ID" value="NZ_JADVKH010000005.1"/>
</dbReference>
<dbReference type="Gene3D" id="1.10.287.130">
    <property type="match status" value="1"/>
</dbReference>
<keyword evidence="11 14" id="KW-0472">Membrane</keyword>
<dbReference type="SUPFAM" id="SSF52172">
    <property type="entry name" value="CheY-like"/>
    <property type="match status" value="1"/>
</dbReference>
<dbReference type="Pfam" id="PF02518">
    <property type="entry name" value="HATPase_c"/>
    <property type="match status" value="1"/>
</dbReference>
<dbReference type="PROSITE" id="PS50109">
    <property type="entry name" value="HIS_KIN"/>
    <property type="match status" value="1"/>
</dbReference>
<evidence type="ECO:0000256" key="6">
    <source>
        <dbReference type="ARBA" id="ARBA00022692"/>
    </source>
</evidence>
<dbReference type="SMART" id="SM00448">
    <property type="entry name" value="REC"/>
    <property type="match status" value="1"/>
</dbReference>
<dbReference type="InterPro" id="IPR036890">
    <property type="entry name" value="HATPase_C_sf"/>
</dbReference>
<dbReference type="CDD" id="cd17546">
    <property type="entry name" value="REC_hyHK_CKI1_RcsC-like"/>
    <property type="match status" value="1"/>
</dbReference>
<keyword evidence="18" id="KW-1185">Reference proteome</keyword>
<dbReference type="InterPro" id="IPR001789">
    <property type="entry name" value="Sig_transdc_resp-reg_receiver"/>
</dbReference>
<dbReference type="SUPFAM" id="SSF55874">
    <property type="entry name" value="ATPase domain of HSP90 chaperone/DNA topoisomerase II/histidine kinase"/>
    <property type="match status" value="1"/>
</dbReference>
<dbReference type="Gene3D" id="3.30.450.20">
    <property type="entry name" value="PAS domain"/>
    <property type="match status" value="1"/>
</dbReference>
<evidence type="ECO:0000259" key="15">
    <source>
        <dbReference type="PROSITE" id="PS50109"/>
    </source>
</evidence>
<dbReference type="SUPFAM" id="SSF47226">
    <property type="entry name" value="Histidine-containing phosphotransfer domain, HPT domain"/>
    <property type="match status" value="1"/>
</dbReference>
<dbReference type="InterPro" id="IPR003661">
    <property type="entry name" value="HisK_dim/P_dom"/>
</dbReference>
<dbReference type="InterPro" id="IPR004358">
    <property type="entry name" value="Sig_transdc_His_kin-like_C"/>
</dbReference>
<feature type="domain" description="Histidine kinase" evidence="15">
    <location>
        <begin position="531"/>
        <end position="750"/>
    </location>
</feature>
<dbReference type="PROSITE" id="PS50110">
    <property type="entry name" value="RESPONSE_REGULATORY"/>
    <property type="match status" value="1"/>
</dbReference>
<name>A0ABS1APX8_BURVI</name>